<accession>A0A132E798</accession>
<reference evidence="6 9" key="1">
    <citation type="submission" date="2015-11" db="EMBL/GenBank/DDBJ databases">
        <title>Expanding the genomic diversity of Burkholderia species for the development of highly accurate diagnostics.</title>
        <authorList>
            <person name="Sahl J."/>
            <person name="Keim P."/>
            <person name="Wagner D."/>
        </authorList>
    </citation>
    <scope>NUCLEOTIDE SEQUENCE [LARGE SCALE GENOMIC DNA]</scope>
    <source>
        <strain evidence="6 9">MSMB368WGS</strain>
    </source>
</reference>
<dbReference type="PANTHER" id="PTHR35530:SF1">
    <property type="entry name" value="2-HYDROXYMUCONATE TAUTOMERASE"/>
    <property type="match status" value="1"/>
</dbReference>
<dbReference type="EMBL" id="CABVPP010000016">
    <property type="protein sequence ID" value="VWB56596.1"/>
    <property type="molecule type" value="Genomic_DNA"/>
</dbReference>
<dbReference type="EC" id="5.3.2.-" evidence="4"/>
<proteinExistence type="inferred from homology"/>
<evidence type="ECO:0000313" key="6">
    <source>
        <dbReference type="EMBL" id="KWF18318.1"/>
    </source>
</evidence>
<evidence type="ECO:0000256" key="2">
    <source>
        <dbReference type="ARBA" id="ARBA00023235"/>
    </source>
</evidence>
<sequence>MPIAHLYILEGRDDDRKERLIAEVTEAIHRSLDAPAESVRVIITEMPKGHFGIGGQSAKRRGR</sequence>
<feature type="domain" description="4-oxalocrotonate tautomerase-like" evidence="5">
    <location>
        <begin position="2"/>
        <end position="59"/>
    </location>
</feature>
<dbReference type="Proteomes" id="UP000494162">
    <property type="component" value="Unassembled WGS sequence"/>
</dbReference>
<dbReference type="AlphaFoldDB" id="A0A132E798"/>
<evidence type="ECO:0000256" key="4">
    <source>
        <dbReference type="RuleBase" id="RU362032"/>
    </source>
</evidence>
<dbReference type="InterPro" id="IPR018191">
    <property type="entry name" value="4-OT"/>
</dbReference>
<dbReference type="SUPFAM" id="SSF55331">
    <property type="entry name" value="Tautomerase/MIF"/>
    <property type="match status" value="1"/>
</dbReference>
<dbReference type="NCBIfam" id="NF002571">
    <property type="entry name" value="PRK02220.1"/>
    <property type="match status" value="1"/>
</dbReference>
<feature type="active site" description="Proton acceptor; via imino nitrogen" evidence="3">
    <location>
        <position position="2"/>
    </location>
</feature>
<dbReference type="GO" id="GO:0016853">
    <property type="term" value="F:isomerase activity"/>
    <property type="evidence" value="ECO:0007669"/>
    <property type="project" value="UniProtKB-UniRule"/>
</dbReference>
<dbReference type="NCBIfam" id="TIGR00013">
    <property type="entry name" value="taut"/>
    <property type="match status" value="1"/>
</dbReference>
<reference evidence="7 11" key="2">
    <citation type="submission" date="2019-06" db="EMBL/GenBank/DDBJ databases">
        <title>Evolution of Burkholderia multivorans in the lungs of Cystic Fibrosis patients.</title>
        <authorList>
            <person name="Moreira L.M."/>
        </authorList>
    </citation>
    <scope>NUCLEOTIDE SEQUENCE [LARGE SCALE GENOMIC DNA]</scope>
    <source>
        <strain evidence="7 11">VC13239</strain>
    </source>
</reference>
<name>A0A132E798_9BURK</name>
<dbReference type="Proteomes" id="UP001248067">
    <property type="component" value="Unassembled WGS sequence"/>
</dbReference>
<organism evidence="6 9">
    <name type="scientific">Burkholderia pseudomultivorans</name>
    <dbReference type="NCBI Taxonomy" id="1207504"/>
    <lineage>
        <taxon>Bacteria</taxon>
        <taxon>Pseudomonadati</taxon>
        <taxon>Pseudomonadota</taxon>
        <taxon>Betaproteobacteria</taxon>
        <taxon>Burkholderiales</taxon>
        <taxon>Burkholderiaceae</taxon>
        <taxon>Burkholderia</taxon>
        <taxon>Burkholderia cepacia complex</taxon>
    </lineage>
</organism>
<evidence type="ECO:0000313" key="7">
    <source>
        <dbReference type="EMBL" id="MDR8754777.1"/>
    </source>
</evidence>
<dbReference type="CDD" id="cd00491">
    <property type="entry name" value="4Oxalocrotonate_Tautomerase"/>
    <property type="match status" value="1"/>
</dbReference>
<dbReference type="Proteomes" id="UP000062912">
    <property type="component" value="Unassembled WGS sequence"/>
</dbReference>
<evidence type="ECO:0000313" key="8">
    <source>
        <dbReference type="EMBL" id="VWB56596.1"/>
    </source>
</evidence>
<evidence type="ECO:0000313" key="10">
    <source>
        <dbReference type="Proteomes" id="UP000494162"/>
    </source>
</evidence>
<dbReference type="Gene3D" id="3.30.429.10">
    <property type="entry name" value="Macrophage Migration Inhibitory Factor"/>
    <property type="match status" value="1"/>
</dbReference>
<dbReference type="EMBL" id="VJSY01000022">
    <property type="protein sequence ID" value="MDR8754777.1"/>
    <property type="molecule type" value="Genomic_DNA"/>
</dbReference>
<dbReference type="InterPro" id="IPR014347">
    <property type="entry name" value="Tautomerase/MIF_sf"/>
</dbReference>
<dbReference type="EMBL" id="LPJR01000088">
    <property type="protein sequence ID" value="KWF18318.1"/>
    <property type="molecule type" value="Genomic_DNA"/>
</dbReference>
<comment type="similarity">
    <text evidence="1 4">Belongs to the 4-oxalocrotonate tautomerase family.</text>
</comment>
<reference evidence="8 10" key="3">
    <citation type="submission" date="2019-09" db="EMBL/GenBank/DDBJ databases">
        <authorList>
            <person name="Depoorter E."/>
        </authorList>
    </citation>
    <scope>NUCLEOTIDE SEQUENCE [LARGE SCALE GENOMIC DNA]</scope>
    <source>
        <strain evidence="8">LMG 26883</strain>
    </source>
</reference>
<gene>
    <name evidence="7" type="primary">xylH</name>
    <name evidence="8" type="ORF">BPS26883_02645</name>
    <name evidence="7" type="ORF">FEQ00_03201</name>
    <name evidence="6" type="ORF">WT56_30780</name>
</gene>
<evidence type="ECO:0000259" key="5">
    <source>
        <dbReference type="Pfam" id="PF01361"/>
    </source>
</evidence>
<keyword evidence="2 4" id="KW-0413">Isomerase</keyword>
<dbReference type="PANTHER" id="PTHR35530">
    <property type="entry name" value="TAUTOMERASE-RELATED"/>
    <property type="match status" value="1"/>
</dbReference>
<keyword evidence="11" id="KW-1185">Reference proteome</keyword>
<evidence type="ECO:0000313" key="9">
    <source>
        <dbReference type="Proteomes" id="UP000062912"/>
    </source>
</evidence>
<dbReference type="Pfam" id="PF01361">
    <property type="entry name" value="Tautomerase"/>
    <property type="match status" value="1"/>
</dbReference>
<evidence type="ECO:0000256" key="3">
    <source>
        <dbReference type="PIRSR" id="PIRSR618191-1"/>
    </source>
</evidence>
<dbReference type="InterPro" id="IPR004370">
    <property type="entry name" value="4-OT-like_dom"/>
</dbReference>
<protein>
    <recommendedName>
        <fullName evidence="4">Tautomerase</fullName>
        <ecNumber evidence="4">5.3.2.-</ecNumber>
    </recommendedName>
</protein>
<evidence type="ECO:0000256" key="1">
    <source>
        <dbReference type="ARBA" id="ARBA00006723"/>
    </source>
</evidence>
<evidence type="ECO:0000313" key="11">
    <source>
        <dbReference type="Proteomes" id="UP001248067"/>
    </source>
</evidence>